<reference evidence="1" key="1">
    <citation type="journal article" date="2014" name="Nucleic Acids Res.">
        <title>The evolutionary dynamics of variant antigen genes in Babesia reveal a history of genomic innovation underlying host-parasite interaction.</title>
        <authorList>
            <person name="Jackson A.P."/>
            <person name="Otto T.D."/>
            <person name="Darby A."/>
            <person name="Ramaprasad A."/>
            <person name="Xia D."/>
            <person name="Echaide I.E."/>
            <person name="Farber M."/>
            <person name="Gahlot S."/>
            <person name="Gamble J."/>
            <person name="Gupta D."/>
            <person name="Gupta Y."/>
            <person name="Jackson L."/>
            <person name="Malandrin L."/>
            <person name="Malas T.B."/>
            <person name="Moussa E."/>
            <person name="Nair M."/>
            <person name="Reid A.J."/>
            <person name="Sanders M."/>
            <person name="Sharma J."/>
            <person name="Tracey A."/>
            <person name="Quail M.A."/>
            <person name="Weir W."/>
            <person name="Wastling J.M."/>
            <person name="Hall N."/>
            <person name="Willadsen P."/>
            <person name="Lingelbach K."/>
            <person name="Shiels B."/>
            <person name="Tait A."/>
            <person name="Berriman M."/>
            <person name="Allred D.R."/>
            <person name="Pain A."/>
        </authorList>
    </citation>
    <scope>NUCLEOTIDE SEQUENCE</scope>
    <source>
        <strain evidence="1">1802A</strain>
    </source>
</reference>
<sequence length="292" mass="33360">MENLDAFARQVAAIVRPEWQLIPNPSSDEWKQSFNKAVHEYLRGDVECCDYNSHYEGEVQPLPSIDLSHLSQKEKYDLSCRVLAMMDGLWLKGRKKIEAIELSRRSNALDFDEVVAYAQRLRGTTYSPPENVNVHDPTRHCEMFPQYHFLGMPLISEMHASRLFALSKLTQQSSSPKVIFEPVSEDMHRMRIECATAGAVIYYQTSRVNTEQINPHTSQPTVYTTAPAVYDASRKFNFKTSSNQFIVYAWSTCEGLRQSEVVRVEYNPPSSEGTAAPAKKSFGFFLGKEKKR</sequence>
<comment type="caution">
    <text evidence="1">The sequence shown here is derived from an EMBL/GenBank/DDBJ whole genome shotgun (WGS) entry which is preliminary data.</text>
</comment>
<evidence type="ECO:0000313" key="2">
    <source>
        <dbReference type="Proteomes" id="UP001195914"/>
    </source>
</evidence>
<organism evidence="1 2">
    <name type="scientific">Babesia divergens</name>
    <dbReference type="NCBI Taxonomy" id="32595"/>
    <lineage>
        <taxon>Eukaryota</taxon>
        <taxon>Sar</taxon>
        <taxon>Alveolata</taxon>
        <taxon>Apicomplexa</taxon>
        <taxon>Aconoidasida</taxon>
        <taxon>Piroplasmida</taxon>
        <taxon>Babesiidae</taxon>
        <taxon>Babesia</taxon>
    </lineage>
</organism>
<protein>
    <submittedName>
        <fullName evidence="1">Uncharacterized protein</fullName>
    </submittedName>
</protein>
<gene>
    <name evidence="1" type="ORF">X943_003173</name>
</gene>
<accession>A0AAD9GHP1</accession>
<keyword evidence="2" id="KW-1185">Reference proteome</keyword>
<proteinExistence type="predicted"/>
<dbReference type="EMBL" id="JAHBMH010000024">
    <property type="protein sequence ID" value="KAK1938654.1"/>
    <property type="molecule type" value="Genomic_DNA"/>
</dbReference>
<reference evidence="1" key="2">
    <citation type="submission" date="2021-05" db="EMBL/GenBank/DDBJ databases">
        <authorList>
            <person name="Pain A."/>
        </authorList>
    </citation>
    <scope>NUCLEOTIDE SEQUENCE</scope>
    <source>
        <strain evidence="1">1802A</strain>
    </source>
</reference>
<evidence type="ECO:0000313" key="1">
    <source>
        <dbReference type="EMBL" id="KAK1938654.1"/>
    </source>
</evidence>
<dbReference type="AlphaFoldDB" id="A0AAD9GHP1"/>
<dbReference type="Proteomes" id="UP001195914">
    <property type="component" value="Unassembled WGS sequence"/>
</dbReference>
<name>A0AAD9GHP1_BABDI</name>